<evidence type="ECO:0000256" key="3">
    <source>
        <dbReference type="ARBA" id="ARBA00022723"/>
    </source>
</evidence>
<name>A0A445HZZ9_GLYSO</name>
<comment type="similarity">
    <text evidence="1 8">Belongs to the cytochrome P450 family.</text>
</comment>
<dbReference type="PANTHER" id="PTHR47950:SF4">
    <property type="entry name" value="GERANIOL 8-HYDROXYLASE-LIKE"/>
    <property type="match status" value="1"/>
</dbReference>
<feature type="non-terminal residue" evidence="10">
    <location>
        <position position="1"/>
    </location>
</feature>
<evidence type="ECO:0000256" key="7">
    <source>
        <dbReference type="PIRSR" id="PIRSR602401-1"/>
    </source>
</evidence>
<dbReference type="GO" id="GO:0016705">
    <property type="term" value="F:oxidoreductase activity, acting on paired donors, with incorporation or reduction of molecular oxygen"/>
    <property type="evidence" value="ECO:0007669"/>
    <property type="project" value="InterPro"/>
</dbReference>
<dbReference type="PRINTS" id="PR00463">
    <property type="entry name" value="EP450I"/>
</dbReference>
<dbReference type="InterPro" id="IPR017972">
    <property type="entry name" value="Cyt_P450_CS"/>
</dbReference>
<feature type="binding site" description="axial binding residue" evidence="7">
    <location>
        <position position="463"/>
    </location>
    <ligand>
        <name>heme</name>
        <dbReference type="ChEBI" id="CHEBI:30413"/>
    </ligand>
    <ligandPart>
        <name>Fe</name>
        <dbReference type="ChEBI" id="CHEBI:18248"/>
    </ligandPart>
</feature>
<keyword evidence="9" id="KW-1133">Transmembrane helix</keyword>
<evidence type="ECO:0000313" key="10">
    <source>
        <dbReference type="EMBL" id="RZB79357.1"/>
    </source>
</evidence>
<keyword evidence="6 8" id="KW-0503">Monooxygenase</keyword>
<dbReference type="InterPro" id="IPR002401">
    <property type="entry name" value="Cyt_P450_E_grp-I"/>
</dbReference>
<gene>
    <name evidence="10" type="ORF">D0Y65_029583</name>
</gene>
<dbReference type="SUPFAM" id="SSF48264">
    <property type="entry name" value="Cytochrome P450"/>
    <property type="match status" value="1"/>
</dbReference>
<dbReference type="PANTHER" id="PTHR47950">
    <property type="entry name" value="CYTOCHROME P450, FAMILY 76, SUBFAMILY C, POLYPEPTIDE 5-RELATED"/>
    <property type="match status" value="1"/>
</dbReference>
<reference evidence="10 11" key="1">
    <citation type="submission" date="2018-09" db="EMBL/GenBank/DDBJ databases">
        <title>A high-quality reference genome of wild soybean provides a powerful tool to mine soybean genomes.</title>
        <authorList>
            <person name="Xie M."/>
            <person name="Chung C.Y.L."/>
            <person name="Li M.-W."/>
            <person name="Wong F.-L."/>
            <person name="Chan T.-F."/>
            <person name="Lam H.-M."/>
        </authorList>
    </citation>
    <scope>NUCLEOTIDE SEQUENCE [LARGE SCALE GENOMIC DNA]</scope>
    <source>
        <strain evidence="11">cv. W05</strain>
        <tissue evidence="10">Hypocotyl of etiolated seedlings</tissue>
    </source>
</reference>
<keyword evidence="3 7" id="KW-0479">Metal-binding</keyword>
<organism evidence="10 11">
    <name type="scientific">Glycine soja</name>
    <name type="common">Wild soybean</name>
    <dbReference type="NCBI Taxonomy" id="3848"/>
    <lineage>
        <taxon>Eukaryota</taxon>
        <taxon>Viridiplantae</taxon>
        <taxon>Streptophyta</taxon>
        <taxon>Embryophyta</taxon>
        <taxon>Tracheophyta</taxon>
        <taxon>Spermatophyta</taxon>
        <taxon>Magnoliopsida</taxon>
        <taxon>eudicotyledons</taxon>
        <taxon>Gunneridae</taxon>
        <taxon>Pentapetalae</taxon>
        <taxon>rosids</taxon>
        <taxon>fabids</taxon>
        <taxon>Fabales</taxon>
        <taxon>Fabaceae</taxon>
        <taxon>Papilionoideae</taxon>
        <taxon>50 kb inversion clade</taxon>
        <taxon>NPAAA clade</taxon>
        <taxon>indigoferoid/millettioid clade</taxon>
        <taxon>Phaseoleae</taxon>
        <taxon>Glycine</taxon>
        <taxon>Glycine subgen. Soja</taxon>
    </lineage>
</organism>
<dbReference type="Proteomes" id="UP000289340">
    <property type="component" value="Chromosome 11"/>
</dbReference>
<feature type="transmembrane region" description="Helical" evidence="9">
    <location>
        <begin position="21"/>
        <end position="42"/>
    </location>
</feature>
<dbReference type="Gene3D" id="1.10.630.10">
    <property type="entry name" value="Cytochrome P450"/>
    <property type="match status" value="1"/>
</dbReference>
<dbReference type="GO" id="GO:0004497">
    <property type="term" value="F:monooxygenase activity"/>
    <property type="evidence" value="ECO:0007669"/>
    <property type="project" value="UniProtKB-KW"/>
</dbReference>
<dbReference type="Pfam" id="PF00067">
    <property type="entry name" value="p450"/>
    <property type="match status" value="1"/>
</dbReference>
<sequence length="524" mass="58343">LRDPPASSLPLFRKQREMMELFLSCMVLFVLTLATLGAHWIWVVSSSRAGSKLPPGPFPLPIIGNLLALGKKPHQSLAKLAETHGPIMTLKFGQVTTIVVSSADMAKEVLLTHDHSLSSNRVIPQAVQVHNHHNHSITFLPVSPLWRDLRKICIANLFSNKTLDASQDLRRSKLHQLLHDIHRSSLAGEAVDVGKAVFNTSMNLLSNTFFSLDLVHSSSSAAAVDFKDLVLKIMEESGKPNLADFFPVLKFMDPQGIKTRTTVYTGKIIDTFRALIHQRLKLRENNHGHDTNNDMLNTLLNCQEMDQTKIEHLALTLFVAGTDTITSTVEWAMAELLQNEKAMSKAKQELEETIGRGKAVEESDIGRLPYLQAVIKETFRLHPAVPFLIPRKANADVEISGGYTIPKDAQVFVNVWAIGRNSSIWKNNANVFSPERFLMDSEDIDVKGHSFELTPFGAGRRICLGLPLAMRMLYLVLGSLINCFNWKLVEDDDVMNMEDSFGITLAKAQPVILIPEKVHGVIVS</sequence>
<keyword evidence="2 7" id="KW-0349">Heme</keyword>
<dbReference type="AlphaFoldDB" id="A0A445HZZ9"/>
<evidence type="ECO:0000256" key="5">
    <source>
        <dbReference type="ARBA" id="ARBA00023004"/>
    </source>
</evidence>
<keyword evidence="5 7" id="KW-0408">Iron</keyword>
<dbReference type="GO" id="GO:0005506">
    <property type="term" value="F:iron ion binding"/>
    <property type="evidence" value="ECO:0007669"/>
    <property type="project" value="InterPro"/>
</dbReference>
<dbReference type="EMBL" id="QZWG01000011">
    <property type="protein sequence ID" value="RZB79357.1"/>
    <property type="molecule type" value="Genomic_DNA"/>
</dbReference>
<keyword evidence="11" id="KW-1185">Reference proteome</keyword>
<evidence type="ECO:0000256" key="6">
    <source>
        <dbReference type="ARBA" id="ARBA00023033"/>
    </source>
</evidence>
<accession>A0A445HZZ9</accession>
<keyword evidence="4 8" id="KW-0560">Oxidoreductase</keyword>
<dbReference type="InterPro" id="IPR001128">
    <property type="entry name" value="Cyt_P450"/>
</dbReference>
<evidence type="ECO:0000256" key="8">
    <source>
        <dbReference type="RuleBase" id="RU000461"/>
    </source>
</evidence>
<dbReference type="PRINTS" id="PR00385">
    <property type="entry name" value="P450"/>
</dbReference>
<evidence type="ECO:0000313" key="11">
    <source>
        <dbReference type="Proteomes" id="UP000289340"/>
    </source>
</evidence>
<keyword evidence="9" id="KW-0812">Transmembrane</keyword>
<protein>
    <submittedName>
        <fullName evidence="10">Geraniol 8-hydroxylase isoform B</fullName>
    </submittedName>
</protein>
<comment type="caution">
    <text evidence="10">The sequence shown here is derived from an EMBL/GenBank/DDBJ whole genome shotgun (WGS) entry which is preliminary data.</text>
</comment>
<comment type="cofactor">
    <cofactor evidence="7">
        <name>heme</name>
        <dbReference type="ChEBI" id="CHEBI:30413"/>
    </cofactor>
</comment>
<evidence type="ECO:0000256" key="2">
    <source>
        <dbReference type="ARBA" id="ARBA00022617"/>
    </source>
</evidence>
<dbReference type="PROSITE" id="PS00086">
    <property type="entry name" value="CYTOCHROME_P450"/>
    <property type="match status" value="1"/>
</dbReference>
<proteinExistence type="inferred from homology"/>
<keyword evidence="9" id="KW-0472">Membrane</keyword>
<evidence type="ECO:0000256" key="1">
    <source>
        <dbReference type="ARBA" id="ARBA00010617"/>
    </source>
</evidence>
<dbReference type="InterPro" id="IPR036396">
    <property type="entry name" value="Cyt_P450_sf"/>
</dbReference>
<evidence type="ECO:0000256" key="9">
    <source>
        <dbReference type="SAM" id="Phobius"/>
    </source>
</evidence>
<dbReference type="GO" id="GO:0020037">
    <property type="term" value="F:heme binding"/>
    <property type="evidence" value="ECO:0007669"/>
    <property type="project" value="InterPro"/>
</dbReference>
<dbReference type="CDD" id="cd11073">
    <property type="entry name" value="CYP76-like"/>
    <property type="match status" value="1"/>
</dbReference>
<dbReference type="FunFam" id="1.10.630.10:FF:000007">
    <property type="entry name" value="Cytochrome P450 76C4"/>
    <property type="match status" value="1"/>
</dbReference>
<evidence type="ECO:0000256" key="4">
    <source>
        <dbReference type="ARBA" id="ARBA00023002"/>
    </source>
</evidence>